<name>A0AAN9F7L6_CROPI</name>
<evidence type="ECO:0000259" key="7">
    <source>
        <dbReference type="PROSITE" id="PS51767"/>
    </source>
</evidence>
<protein>
    <recommendedName>
        <fullName evidence="7">Peptidase A1 domain-containing protein</fullName>
    </recommendedName>
</protein>
<comment type="caution">
    <text evidence="8">The sequence shown here is derived from an EMBL/GenBank/DDBJ whole genome shotgun (WGS) entry which is preliminary data.</text>
</comment>
<keyword evidence="6" id="KW-0732">Signal</keyword>
<dbReference type="InterPro" id="IPR032799">
    <property type="entry name" value="TAXi_C"/>
</dbReference>
<proteinExistence type="inferred from homology"/>
<dbReference type="InterPro" id="IPR032861">
    <property type="entry name" value="TAXi_N"/>
</dbReference>
<dbReference type="InterPro" id="IPR051708">
    <property type="entry name" value="Plant_Aspart_Prot_A1"/>
</dbReference>
<sequence>MTCLHYIAVLTFLPFLTLAQLFPPPFTPGISLRLKLIPALSSESPLYAGILSHPERIQKMIEISEARVQHLTSTLASKNSGLYSTNTLHHRRFYAYYTEISLGSPKQSQFLAVDAGTGLIWTQCQPCINCYNQTIPIYNPSTSTSYAKLQAGDPRCISDAPNPIFQRDCSYALLNPGESLTAGVASMETFTFPNDQGEDLSVKNILFGCSNNNSRMPFDGTGISGVIGLNTAPSSLGKQLGQLRSPSRFSYCLLPSSQPEQNGTSLLKFGDDAVIETGQEVQTTPIVKNSFSDYAVNLEGISVGNQRLKIPHRRNNTEGTFFDIGSMVTFMASNPYTTVMKKFDKHFKSVGRKRVTPPPETEGKFDYCYNYDKDFKDFVPMTYHLQGTADLKVDTSQMYIVIRDAFCVTIIPSRSFLGSEFTLVGALHQQNTRFVFDLDNNVVKFASEHCSQDQ</sequence>
<dbReference type="InterPro" id="IPR033121">
    <property type="entry name" value="PEPTIDASE_A1"/>
</dbReference>
<evidence type="ECO:0000256" key="6">
    <source>
        <dbReference type="SAM" id="SignalP"/>
    </source>
</evidence>
<dbReference type="Proteomes" id="UP001372338">
    <property type="component" value="Unassembled WGS sequence"/>
</dbReference>
<gene>
    <name evidence="8" type="ORF">RIF29_23429</name>
</gene>
<keyword evidence="3" id="KW-0064">Aspartyl protease</keyword>
<evidence type="ECO:0000256" key="2">
    <source>
        <dbReference type="ARBA" id="ARBA00022670"/>
    </source>
</evidence>
<keyword evidence="5" id="KW-0325">Glycoprotein</keyword>
<dbReference type="GO" id="GO:0004190">
    <property type="term" value="F:aspartic-type endopeptidase activity"/>
    <property type="evidence" value="ECO:0007669"/>
    <property type="project" value="UniProtKB-KW"/>
</dbReference>
<dbReference type="SUPFAM" id="SSF50630">
    <property type="entry name" value="Acid proteases"/>
    <property type="match status" value="1"/>
</dbReference>
<dbReference type="GO" id="GO:0005576">
    <property type="term" value="C:extracellular region"/>
    <property type="evidence" value="ECO:0007669"/>
    <property type="project" value="TreeGrafter"/>
</dbReference>
<keyword evidence="9" id="KW-1185">Reference proteome</keyword>
<dbReference type="CDD" id="cd05476">
    <property type="entry name" value="pepsin_A_like_plant"/>
    <property type="match status" value="1"/>
</dbReference>
<evidence type="ECO:0000256" key="4">
    <source>
        <dbReference type="ARBA" id="ARBA00022801"/>
    </source>
</evidence>
<dbReference type="Pfam" id="PF14541">
    <property type="entry name" value="TAXi_C"/>
    <property type="match status" value="1"/>
</dbReference>
<evidence type="ECO:0000313" key="9">
    <source>
        <dbReference type="Proteomes" id="UP001372338"/>
    </source>
</evidence>
<dbReference type="InterPro" id="IPR034161">
    <property type="entry name" value="Pepsin-like_plant"/>
</dbReference>
<dbReference type="InterPro" id="IPR021109">
    <property type="entry name" value="Peptidase_aspartic_dom_sf"/>
</dbReference>
<feature type="chain" id="PRO_5042995495" description="Peptidase A1 domain-containing protein" evidence="6">
    <location>
        <begin position="20"/>
        <end position="454"/>
    </location>
</feature>
<dbReference type="AlphaFoldDB" id="A0AAN9F7L6"/>
<keyword evidence="2" id="KW-0645">Protease</keyword>
<keyword evidence="4" id="KW-0378">Hydrolase</keyword>
<evidence type="ECO:0000256" key="5">
    <source>
        <dbReference type="ARBA" id="ARBA00023180"/>
    </source>
</evidence>
<accession>A0AAN9F7L6</accession>
<dbReference type="Gene3D" id="2.40.70.10">
    <property type="entry name" value="Acid Proteases"/>
    <property type="match status" value="2"/>
</dbReference>
<dbReference type="Pfam" id="PF14543">
    <property type="entry name" value="TAXi_N"/>
    <property type="match status" value="1"/>
</dbReference>
<feature type="signal peptide" evidence="6">
    <location>
        <begin position="1"/>
        <end position="19"/>
    </location>
</feature>
<evidence type="ECO:0000256" key="3">
    <source>
        <dbReference type="ARBA" id="ARBA00022750"/>
    </source>
</evidence>
<dbReference type="PROSITE" id="PS51767">
    <property type="entry name" value="PEPTIDASE_A1"/>
    <property type="match status" value="1"/>
</dbReference>
<dbReference type="PANTHER" id="PTHR47967">
    <property type="entry name" value="OS07G0603500 PROTEIN-RELATED"/>
    <property type="match status" value="1"/>
</dbReference>
<feature type="domain" description="Peptidase A1" evidence="7">
    <location>
        <begin position="96"/>
        <end position="446"/>
    </location>
</feature>
<dbReference type="GO" id="GO:0006508">
    <property type="term" value="P:proteolysis"/>
    <property type="evidence" value="ECO:0007669"/>
    <property type="project" value="UniProtKB-KW"/>
</dbReference>
<reference evidence="8 9" key="1">
    <citation type="submission" date="2024-01" db="EMBL/GenBank/DDBJ databases">
        <title>The genomes of 5 underutilized Papilionoideae crops provide insights into root nodulation and disease resistanc.</title>
        <authorList>
            <person name="Yuan L."/>
        </authorList>
    </citation>
    <scope>NUCLEOTIDE SEQUENCE [LARGE SCALE GENOMIC DNA]</scope>
    <source>
        <strain evidence="8">ZHUSHIDOU_FW_LH</strain>
        <tissue evidence="8">Leaf</tissue>
    </source>
</reference>
<dbReference type="EMBL" id="JAYWIO010000004">
    <property type="protein sequence ID" value="KAK7270351.1"/>
    <property type="molecule type" value="Genomic_DNA"/>
</dbReference>
<organism evidence="8 9">
    <name type="scientific">Crotalaria pallida</name>
    <name type="common">Smooth rattlebox</name>
    <name type="synonym">Crotalaria striata</name>
    <dbReference type="NCBI Taxonomy" id="3830"/>
    <lineage>
        <taxon>Eukaryota</taxon>
        <taxon>Viridiplantae</taxon>
        <taxon>Streptophyta</taxon>
        <taxon>Embryophyta</taxon>
        <taxon>Tracheophyta</taxon>
        <taxon>Spermatophyta</taxon>
        <taxon>Magnoliopsida</taxon>
        <taxon>eudicotyledons</taxon>
        <taxon>Gunneridae</taxon>
        <taxon>Pentapetalae</taxon>
        <taxon>rosids</taxon>
        <taxon>fabids</taxon>
        <taxon>Fabales</taxon>
        <taxon>Fabaceae</taxon>
        <taxon>Papilionoideae</taxon>
        <taxon>50 kb inversion clade</taxon>
        <taxon>genistoids sensu lato</taxon>
        <taxon>core genistoids</taxon>
        <taxon>Crotalarieae</taxon>
        <taxon>Crotalaria</taxon>
    </lineage>
</organism>
<dbReference type="PANTHER" id="PTHR47967:SF70">
    <property type="entry name" value="ASPARTIC PROTEINASE CDR1-LIKE"/>
    <property type="match status" value="1"/>
</dbReference>
<evidence type="ECO:0000313" key="8">
    <source>
        <dbReference type="EMBL" id="KAK7270351.1"/>
    </source>
</evidence>
<evidence type="ECO:0000256" key="1">
    <source>
        <dbReference type="ARBA" id="ARBA00007447"/>
    </source>
</evidence>
<comment type="similarity">
    <text evidence="1">Belongs to the peptidase A1 family.</text>
</comment>